<proteinExistence type="predicted"/>
<reference evidence="1 2" key="1">
    <citation type="journal article" date="2023" name="Science">
        <title>Complex scaffold remodeling in plant triterpene biosynthesis.</title>
        <authorList>
            <person name="De La Pena R."/>
            <person name="Hodgson H."/>
            <person name="Liu J.C."/>
            <person name="Stephenson M.J."/>
            <person name="Martin A.C."/>
            <person name="Owen C."/>
            <person name="Harkess A."/>
            <person name="Leebens-Mack J."/>
            <person name="Jimenez L.E."/>
            <person name="Osbourn A."/>
            <person name="Sattely E.S."/>
        </authorList>
    </citation>
    <scope>NUCLEOTIDE SEQUENCE [LARGE SCALE GENOMIC DNA]</scope>
    <source>
        <strain evidence="2">cv. JPN11</strain>
        <tissue evidence="1">Leaf</tissue>
    </source>
</reference>
<keyword evidence="2" id="KW-1185">Reference proteome</keyword>
<dbReference type="Proteomes" id="UP001164539">
    <property type="component" value="Chromosome 14"/>
</dbReference>
<comment type="caution">
    <text evidence="1">The sequence shown here is derived from an EMBL/GenBank/DDBJ whole genome shotgun (WGS) entry which is preliminary data.</text>
</comment>
<evidence type="ECO:0000313" key="2">
    <source>
        <dbReference type="Proteomes" id="UP001164539"/>
    </source>
</evidence>
<accession>A0ACC1WS88</accession>
<name>A0ACC1WS88_MELAZ</name>
<protein>
    <submittedName>
        <fullName evidence="1">Protein indeterminate-domain like</fullName>
    </submittedName>
</protein>
<dbReference type="EMBL" id="CM051407">
    <property type="protein sequence ID" value="KAJ4701902.1"/>
    <property type="molecule type" value="Genomic_DNA"/>
</dbReference>
<organism evidence="1 2">
    <name type="scientific">Melia azedarach</name>
    <name type="common">Chinaberry tree</name>
    <dbReference type="NCBI Taxonomy" id="155640"/>
    <lineage>
        <taxon>Eukaryota</taxon>
        <taxon>Viridiplantae</taxon>
        <taxon>Streptophyta</taxon>
        <taxon>Embryophyta</taxon>
        <taxon>Tracheophyta</taxon>
        <taxon>Spermatophyta</taxon>
        <taxon>Magnoliopsida</taxon>
        <taxon>eudicotyledons</taxon>
        <taxon>Gunneridae</taxon>
        <taxon>Pentapetalae</taxon>
        <taxon>rosids</taxon>
        <taxon>malvids</taxon>
        <taxon>Sapindales</taxon>
        <taxon>Meliaceae</taxon>
        <taxon>Melia</taxon>
    </lineage>
</organism>
<gene>
    <name evidence="1" type="ORF">OWV82_025072</name>
</gene>
<evidence type="ECO:0000313" key="1">
    <source>
        <dbReference type="EMBL" id="KAJ4701902.1"/>
    </source>
</evidence>
<sequence length="555" mass="58218">MTDIVNSSPMTVSSTATGEASVSSPGSQIQMIPLSAAPPPQKKKRNLPGMPDPDSLVIALSPKTLLATNRFVCEICNKGFQRDQNLQLHRRGHNLPWKLKQRNSKEIRKKVYVCPEPTCVHHNPARALGDLTGIKKHFSRKHGEKKYKCERCSKKYAVQSDWKAHMKTCGTREYKCDCGTIFSRRDSFITHRAFCDALAEESARAQTLPVASSEENPNAKTVASPPPPPLTPSTGVVSPGLSIQSSASCCSPVGNHQARESNKSMVGRRKRERELSLKESLKHSEIDAESISSKIKKKLREMPAENPMGLSPPRPVATTTSASTSTTTSVFASVFSSSAISHPSQTPATSSFSNQISALARSDCPSSACGIEPTSLSLSPSLYLSNNSCSLFSKADQSHIHYAPSPQPAMSATALLQKAAQIGATSSTPSFLRGLGLAVSSSSSGQDGNGKQDNNSASAAAGLGLGLSSGLTDAMMDPSSLFGSKPTTLDLLGLGIGAGGASTSGLSALLTSFGGGFNVGGSSVSYGGGRGRESSPGGEPWEGAPERKSNGPALP</sequence>